<feature type="non-terminal residue" evidence="2">
    <location>
        <position position="46"/>
    </location>
</feature>
<dbReference type="SUPFAM" id="SSF63411">
    <property type="entry name" value="LuxS/MPP-like metallohydrolase"/>
    <property type="match status" value="1"/>
</dbReference>
<evidence type="ECO:0000259" key="1">
    <source>
        <dbReference type="Pfam" id="PF16187"/>
    </source>
</evidence>
<dbReference type="InterPro" id="IPR011249">
    <property type="entry name" value="Metalloenz_LuxS/M16"/>
</dbReference>
<dbReference type="AlphaFoldDB" id="A0A0L0FC34"/>
<dbReference type="InterPro" id="IPR032632">
    <property type="entry name" value="Peptidase_M16_M"/>
</dbReference>
<feature type="domain" description="Peptidase M16 middle/third" evidence="1">
    <location>
        <begin position="3"/>
        <end position="45"/>
    </location>
</feature>
<dbReference type="RefSeq" id="XP_014148222.1">
    <property type="nucleotide sequence ID" value="XM_014292747.1"/>
</dbReference>
<dbReference type="Gene3D" id="3.30.830.10">
    <property type="entry name" value="Metalloenzyme, LuxS/M16 peptidase-like"/>
    <property type="match status" value="1"/>
</dbReference>
<protein>
    <recommendedName>
        <fullName evidence="1">Peptidase M16 middle/third domain-containing protein</fullName>
    </recommendedName>
</protein>
<organism evidence="2 3">
    <name type="scientific">Sphaeroforma arctica JP610</name>
    <dbReference type="NCBI Taxonomy" id="667725"/>
    <lineage>
        <taxon>Eukaryota</taxon>
        <taxon>Ichthyosporea</taxon>
        <taxon>Ichthyophonida</taxon>
        <taxon>Sphaeroforma</taxon>
    </lineage>
</organism>
<dbReference type="Proteomes" id="UP000054560">
    <property type="component" value="Unassembled WGS sequence"/>
</dbReference>
<dbReference type="GeneID" id="25913633"/>
<proteinExistence type="predicted"/>
<name>A0A0L0FC34_9EUKA</name>
<dbReference type="Pfam" id="PF16187">
    <property type="entry name" value="Peptidase_M16_M"/>
    <property type="match status" value="1"/>
</dbReference>
<dbReference type="EMBL" id="KQ244523">
    <property type="protein sequence ID" value="KNC74320.1"/>
    <property type="molecule type" value="Genomic_DNA"/>
</dbReference>
<evidence type="ECO:0000313" key="3">
    <source>
        <dbReference type="Proteomes" id="UP000054560"/>
    </source>
</evidence>
<accession>A0A0L0FC34</accession>
<keyword evidence="3" id="KW-1185">Reference proteome</keyword>
<gene>
    <name evidence="2" type="ORF">SARC_13129</name>
</gene>
<dbReference type="GO" id="GO:0046872">
    <property type="term" value="F:metal ion binding"/>
    <property type="evidence" value="ECO:0007669"/>
    <property type="project" value="InterPro"/>
</dbReference>
<reference evidence="2 3" key="1">
    <citation type="submission" date="2011-02" db="EMBL/GenBank/DDBJ databases">
        <title>The Genome Sequence of Sphaeroforma arctica JP610.</title>
        <authorList>
            <consortium name="The Broad Institute Genome Sequencing Platform"/>
            <person name="Russ C."/>
            <person name="Cuomo C."/>
            <person name="Young S.K."/>
            <person name="Zeng Q."/>
            <person name="Gargeya S."/>
            <person name="Alvarado L."/>
            <person name="Berlin A."/>
            <person name="Chapman S.B."/>
            <person name="Chen Z."/>
            <person name="Freedman E."/>
            <person name="Gellesch M."/>
            <person name="Goldberg J."/>
            <person name="Griggs A."/>
            <person name="Gujja S."/>
            <person name="Heilman E."/>
            <person name="Heiman D."/>
            <person name="Howarth C."/>
            <person name="Mehta T."/>
            <person name="Neiman D."/>
            <person name="Pearson M."/>
            <person name="Roberts A."/>
            <person name="Saif S."/>
            <person name="Shea T."/>
            <person name="Shenoy N."/>
            <person name="Sisk P."/>
            <person name="Stolte C."/>
            <person name="Sykes S."/>
            <person name="White J."/>
            <person name="Yandava C."/>
            <person name="Burger G."/>
            <person name="Gray M.W."/>
            <person name="Holland P.W.H."/>
            <person name="King N."/>
            <person name="Lang F.B.F."/>
            <person name="Roger A.J."/>
            <person name="Ruiz-Trillo I."/>
            <person name="Haas B."/>
            <person name="Nusbaum C."/>
            <person name="Birren B."/>
        </authorList>
    </citation>
    <scope>NUCLEOTIDE SEQUENCE [LARGE SCALE GENOMIC DNA]</scope>
    <source>
        <strain evidence="2 3">JP610</strain>
    </source>
</reference>
<evidence type="ECO:0000313" key="2">
    <source>
        <dbReference type="EMBL" id="KNC74320.1"/>
    </source>
</evidence>
<sequence length="46" mass="5346">MAFQFAEEIAPIQLVESLAYDMQYYPDKDILTGNTLASEFDPEWIM</sequence>